<evidence type="ECO:0000256" key="3">
    <source>
        <dbReference type="SAM" id="MobiDB-lite"/>
    </source>
</evidence>
<feature type="compositionally biased region" description="Polar residues" evidence="3">
    <location>
        <begin position="54"/>
        <end position="63"/>
    </location>
</feature>
<dbReference type="AlphaFoldDB" id="B4LN73"/>
<comment type="subcellular location">
    <subcellularLocation>
        <location evidence="1">Cytoplasm</location>
    </subcellularLocation>
</comment>
<organism evidence="4 5">
    <name type="scientific">Drosophila virilis</name>
    <name type="common">Fruit fly</name>
    <dbReference type="NCBI Taxonomy" id="7244"/>
    <lineage>
        <taxon>Eukaryota</taxon>
        <taxon>Metazoa</taxon>
        <taxon>Ecdysozoa</taxon>
        <taxon>Arthropoda</taxon>
        <taxon>Hexapoda</taxon>
        <taxon>Insecta</taxon>
        <taxon>Pterygota</taxon>
        <taxon>Neoptera</taxon>
        <taxon>Endopterygota</taxon>
        <taxon>Diptera</taxon>
        <taxon>Brachycera</taxon>
        <taxon>Muscomorpha</taxon>
        <taxon>Ephydroidea</taxon>
        <taxon>Drosophilidae</taxon>
        <taxon>Drosophila</taxon>
    </lineage>
</organism>
<sequence>MDDLQDIMRYISKLQLELEAIRKAHFEELDQLFFGITSAVADVKPTEIVPPVQLSSTSVTPQQTKKRPKRLTSLVEDDGDEESIAASEVSQRQSARMSNSQLLAVAQEEDVINTTGTLMPPPPAPVTAAAETSISTGRPQRAAKLRTERKLKEPHLNTKLRRPSEEETVKIKLESEQRASQLHRISSSSITQAEAAPVVAAPNEPPVPAEEQKVEEPERGTTNFRIKVKREKLSVDTTASTTATLEVTKSVTNETSVLSTTAANNTTTGNAKKGRKKKEAHKPIKVERFSDIDKNLPVSSRTRLGSNGARNSQESQAPPPQASIYEDAVDDVANATGTVGAVAANETVTLAHGTVGAGVNEVTFDMPTSNAAMQLSDHMASNATFQVDAGATDSEKDQSMKTAREGSIPETAQNNSLMTEDESVHEAAKATTINANPVPKVPTSIKGIKMPARTHELFNPLLQSPVKMRVEAFENAANAQTNLRSKRIKDAGTTGSSTTPLIGKLAAPTLGRFLTPTQSSNALPVNSAQPKKAPMSACKATTLMKTATGTNLKSTNSSSSKTLTRENSGEDFRKGLHLLAEERKKQREQKHLQAAQLREAKERERAERMAKLAKEREEKRIKKQQEKEKLEQRKRMEMEELQRKLLQQEEAERIKKQERELLQQMKLQQLNAAKAKQMMPPPPKSKYTFEMLHEDDSTDDEGKVSYKRPPVPSWSRSHVRGAAICVQTFCPTDIIDSFFSVAPQTPDLKKIFPNIDPSHLKRNSSVLWSTPPRYSELPKY</sequence>
<gene>
    <name evidence="4" type="primary">Dvir\GJ21068</name>
    <name evidence="4" type="ORF">Dvir_GJ21068</name>
</gene>
<dbReference type="GO" id="GO:0005737">
    <property type="term" value="C:cytoplasm"/>
    <property type="evidence" value="ECO:0007669"/>
    <property type="project" value="UniProtKB-SubCell"/>
</dbReference>
<proteinExistence type="predicted"/>
<keyword evidence="2" id="KW-0963">Cytoplasm</keyword>
<dbReference type="GO" id="GO:0051310">
    <property type="term" value="P:metaphase chromosome alignment"/>
    <property type="evidence" value="ECO:0007669"/>
    <property type="project" value="TreeGrafter"/>
</dbReference>
<feature type="compositionally biased region" description="Basic and acidic residues" evidence="3">
    <location>
        <begin position="393"/>
        <end position="404"/>
    </location>
</feature>
<dbReference type="GO" id="GO:0005634">
    <property type="term" value="C:nucleus"/>
    <property type="evidence" value="ECO:0007669"/>
    <property type="project" value="TreeGrafter"/>
</dbReference>
<dbReference type="InParanoid" id="B4LN73"/>
<feature type="region of interest" description="Disordered" evidence="3">
    <location>
        <begin position="388"/>
        <end position="425"/>
    </location>
</feature>
<feature type="compositionally biased region" description="Polar residues" evidence="3">
    <location>
        <begin position="178"/>
        <end position="192"/>
    </location>
</feature>
<dbReference type="GO" id="GO:0032133">
    <property type="term" value="C:chromosome passenger complex"/>
    <property type="evidence" value="ECO:0007669"/>
    <property type="project" value="TreeGrafter"/>
</dbReference>
<feature type="region of interest" description="Disordered" evidence="3">
    <location>
        <begin position="175"/>
        <end position="224"/>
    </location>
</feature>
<dbReference type="EMBL" id="CH940648">
    <property type="protein sequence ID" value="EDW60077.1"/>
    <property type="molecule type" value="Genomic_DNA"/>
</dbReference>
<dbReference type="PANTHER" id="PTHR13142:SF1">
    <property type="entry name" value="INNER CENTROMERE PROTEIN"/>
    <property type="match status" value="1"/>
</dbReference>
<feature type="compositionally biased region" description="Low complexity" evidence="3">
    <location>
        <begin position="550"/>
        <end position="562"/>
    </location>
</feature>
<keyword evidence="5" id="KW-1185">Reference proteome</keyword>
<dbReference type="Proteomes" id="UP000008792">
    <property type="component" value="Unassembled WGS sequence"/>
</dbReference>
<feature type="compositionally biased region" description="Low complexity" evidence="3">
    <location>
        <begin position="193"/>
        <end position="202"/>
    </location>
</feature>
<evidence type="ECO:0000313" key="5">
    <source>
        <dbReference type="Proteomes" id="UP000008792"/>
    </source>
</evidence>
<feature type="compositionally biased region" description="Basic and acidic residues" evidence="3">
    <location>
        <begin position="210"/>
        <end position="219"/>
    </location>
</feature>
<dbReference type="PhylomeDB" id="B4LN73"/>
<name>B4LN73_DROVI</name>
<feature type="region of interest" description="Disordered" evidence="3">
    <location>
        <begin position="258"/>
        <end position="321"/>
    </location>
</feature>
<evidence type="ECO:0000256" key="2">
    <source>
        <dbReference type="ARBA" id="ARBA00022490"/>
    </source>
</evidence>
<feature type="region of interest" description="Disordered" evidence="3">
    <location>
        <begin position="116"/>
        <end position="145"/>
    </location>
</feature>
<dbReference type="HOGENOM" id="CLU_336251_0_0_1"/>
<dbReference type="GO" id="GO:0030496">
    <property type="term" value="C:midbody"/>
    <property type="evidence" value="ECO:0007669"/>
    <property type="project" value="TreeGrafter"/>
</dbReference>
<dbReference type="GO" id="GO:0051257">
    <property type="term" value="P:meiotic spindle midzone assembly"/>
    <property type="evidence" value="ECO:0007669"/>
    <property type="project" value="TreeGrafter"/>
</dbReference>
<feature type="compositionally biased region" description="Low complexity" evidence="3">
    <location>
        <begin position="260"/>
        <end position="271"/>
    </location>
</feature>
<dbReference type="OrthoDB" id="6123at2759"/>
<feature type="region of interest" description="Disordered" evidence="3">
    <location>
        <begin position="54"/>
        <end position="83"/>
    </location>
</feature>
<dbReference type="PANTHER" id="PTHR13142">
    <property type="entry name" value="INNER CENTROMERE PROTEIN"/>
    <property type="match status" value="1"/>
</dbReference>
<dbReference type="STRING" id="7244.B4LN73"/>
<accession>B4LN73</accession>
<dbReference type="GO" id="GO:0000776">
    <property type="term" value="C:kinetochore"/>
    <property type="evidence" value="ECO:0007669"/>
    <property type="project" value="TreeGrafter"/>
</dbReference>
<evidence type="ECO:0000256" key="1">
    <source>
        <dbReference type="ARBA" id="ARBA00004496"/>
    </source>
</evidence>
<feature type="compositionally biased region" description="Basic and acidic residues" evidence="3">
    <location>
        <begin position="281"/>
        <end position="294"/>
    </location>
</feature>
<reference evidence="4 5" key="1">
    <citation type="journal article" date="2007" name="Nature">
        <title>Evolution of genes and genomes on the Drosophila phylogeny.</title>
        <authorList>
            <consortium name="Drosophila 12 Genomes Consortium"/>
            <person name="Clark A.G."/>
            <person name="Eisen M.B."/>
            <person name="Smith D.R."/>
            <person name="Bergman C.M."/>
            <person name="Oliver B."/>
            <person name="Markow T.A."/>
            <person name="Kaufman T.C."/>
            <person name="Kellis M."/>
            <person name="Gelbart W."/>
            <person name="Iyer V.N."/>
            <person name="Pollard D.A."/>
            <person name="Sackton T.B."/>
            <person name="Larracuente A.M."/>
            <person name="Singh N.D."/>
            <person name="Abad J.P."/>
            <person name="Abt D.N."/>
            <person name="Adryan B."/>
            <person name="Aguade M."/>
            <person name="Akashi H."/>
            <person name="Anderson W.W."/>
            <person name="Aquadro C.F."/>
            <person name="Ardell D.H."/>
            <person name="Arguello R."/>
            <person name="Artieri C.G."/>
            <person name="Barbash D.A."/>
            <person name="Barker D."/>
            <person name="Barsanti P."/>
            <person name="Batterham P."/>
            <person name="Batzoglou S."/>
            <person name="Begun D."/>
            <person name="Bhutkar A."/>
            <person name="Blanco E."/>
            <person name="Bosak S.A."/>
            <person name="Bradley R.K."/>
            <person name="Brand A.D."/>
            <person name="Brent M.R."/>
            <person name="Brooks A.N."/>
            <person name="Brown R.H."/>
            <person name="Butlin R.K."/>
            <person name="Caggese C."/>
            <person name="Calvi B.R."/>
            <person name="Bernardo de Carvalho A."/>
            <person name="Caspi A."/>
            <person name="Castrezana S."/>
            <person name="Celniker S.E."/>
            <person name="Chang J.L."/>
            <person name="Chapple C."/>
            <person name="Chatterji S."/>
            <person name="Chinwalla A."/>
            <person name="Civetta A."/>
            <person name="Clifton S.W."/>
            <person name="Comeron J.M."/>
            <person name="Costello J.C."/>
            <person name="Coyne J.A."/>
            <person name="Daub J."/>
            <person name="David R.G."/>
            <person name="Delcher A.L."/>
            <person name="Delehaunty K."/>
            <person name="Do C.B."/>
            <person name="Ebling H."/>
            <person name="Edwards K."/>
            <person name="Eickbush T."/>
            <person name="Evans J.D."/>
            <person name="Filipski A."/>
            <person name="Findeiss S."/>
            <person name="Freyhult E."/>
            <person name="Fulton L."/>
            <person name="Fulton R."/>
            <person name="Garcia A.C."/>
            <person name="Gardiner A."/>
            <person name="Garfield D.A."/>
            <person name="Garvin B.E."/>
            <person name="Gibson G."/>
            <person name="Gilbert D."/>
            <person name="Gnerre S."/>
            <person name="Godfrey J."/>
            <person name="Good R."/>
            <person name="Gotea V."/>
            <person name="Gravely B."/>
            <person name="Greenberg A.J."/>
            <person name="Griffiths-Jones S."/>
            <person name="Gross S."/>
            <person name="Guigo R."/>
            <person name="Gustafson E.A."/>
            <person name="Haerty W."/>
            <person name="Hahn M.W."/>
            <person name="Halligan D.L."/>
            <person name="Halpern A.L."/>
            <person name="Halter G.M."/>
            <person name="Han M.V."/>
            <person name="Heger A."/>
            <person name="Hillier L."/>
            <person name="Hinrichs A.S."/>
            <person name="Holmes I."/>
            <person name="Hoskins R.A."/>
            <person name="Hubisz M.J."/>
            <person name="Hultmark D."/>
            <person name="Huntley M.A."/>
            <person name="Jaffe D.B."/>
            <person name="Jagadeeshan S."/>
            <person name="Jeck W.R."/>
            <person name="Johnson J."/>
            <person name="Jones C.D."/>
            <person name="Jordan W.C."/>
            <person name="Karpen G.H."/>
            <person name="Kataoka E."/>
            <person name="Keightley P.D."/>
            <person name="Kheradpour P."/>
            <person name="Kirkness E.F."/>
            <person name="Koerich L.B."/>
            <person name="Kristiansen K."/>
            <person name="Kudrna D."/>
            <person name="Kulathinal R.J."/>
            <person name="Kumar S."/>
            <person name="Kwok R."/>
            <person name="Lander E."/>
            <person name="Langley C.H."/>
            <person name="Lapoint R."/>
            <person name="Lazzaro B.P."/>
            <person name="Lee S.J."/>
            <person name="Levesque L."/>
            <person name="Li R."/>
            <person name="Lin C.F."/>
            <person name="Lin M.F."/>
            <person name="Lindblad-Toh K."/>
            <person name="Llopart A."/>
            <person name="Long M."/>
            <person name="Low L."/>
            <person name="Lozovsky E."/>
            <person name="Lu J."/>
            <person name="Luo M."/>
            <person name="Machado C.A."/>
            <person name="Makalowski W."/>
            <person name="Marzo M."/>
            <person name="Matsuda M."/>
            <person name="Matzkin L."/>
            <person name="McAllister B."/>
            <person name="McBride C.S."/>
            <person name="McKernan B."/>
            <person name="McKernan K."/>
            <person name="Mendez-Lago M."/>
            <person name="Minx P."/>
            <person name="Mollenhauer M.U."/>
            <person name="Montooth K."/>
            <person name="Mount S.M."/>
            <person name="Mu X."/>
            <person name="Myers E."/>
            <person name="Negre B."/>
            <person name="Newfeld S."/>
            <person name="Nielsen R."/>
            <person name="Noor M.A."/>
            <person name="O'Grady P."/>
            <person name="Pachter L."/>
            <person name="Papaceit M."/>
            <person name="Parisi M.J."/>
            <person name="Parisi M."/>
            <person name="Parts L."/>
            <person name="Pedersen J.S."/>
            <person name="Pesole G."/>
            <person name="Phillippy A.M."/>
            <person name="Ponting C.P."/>
            <person name="Pop M."/>
            <person name="Porcelli D."/>
            <person name="Powell J.R."/>
            <person name="Prohaska S."/>
            <person name="Pruitt K."/>
            <person name="Puig M."/>
            <person name="Quesneville H."/>
            <person name="Ram K.R."/>
            <person name="Rand D."/>
            <person name="Rasmussen M.D."/>
            <person name="Reed L.K."/>
            <person name="Reenan R."/>
            <person name="Reily A."/>
            <person name="Remington K.A."/>
            <person name="Rieger T.T."/>
            <person name="Ritchie M.G."/>
            <person name="Robin C."/>
            <person name="Rogers Y.H."/>
            <person name="Rohde C."/>
            <person name="Rozas J."/>
            <person name="Rubenfield M.J."/>
            <person name="Ruiz A."/>
            <person name="Russo S."/>
            <person name="Salzberg S.L."/>
            <person name="Sanchez-Gracia A."/>
            <person name="Saranga D.J."/>
            <person name="Sato H."/>
            <person name="Schaeffer S.W."/>
            <person name="Schatz M.C."/>
            <person name="Schlenke T."/>
            <person name="Schwartz R."/>
            <person name="Segarra C."/>
            <person name="Singh R.S."/>
            <person name="Sirot L."/>
            <person name="Sirota M."/>
            <person name="Sisneros N.B."/>
            <person name="Smith C.D."/>
            <person name="Smith T.F."/>
            <person name="Spieth J."/>
            <person name="Stage D.E."/>
            <person name="Stark A."/>
            <person name="Stephan W."/>
            <person name="Strausberg R.L."/>
            <person name="Strempel S."/>
            <person name="Sturgill D."/>
            <person name="Sutton G."/>
            <person name="Sutton G.G."/>
            <person name="Tao W."/>
            <person name="Teichmann S."/>
            <person name="Tobari Y.N."/>
            <person name="Tomimura Y."/>
            <person name="Tsolas J.M."/>
            <person name="Valente V.L."/>
            <person name="Venter E."/>
            <person name="Venter J.C."/>
            <person name="Vicario S."/>
            <person name="Vieira F.G."/>
            <person name="Vilella A.J."/>
            <person name="Villasante A."/>
            <person name="Walenz B."/>
            <person name="Wang J."/>
            <person name="Wasserman M."/>
            <person name="Watts T."/>
            <person name="Wilson D."/>
            <person name="Wilson R.K."/>
            <person name="Wing R.A."/>
            <person name="Wolfner M.F."/>
            <person name="Wong A."/>
            <person name="Wong G.K."/>
            <person name="Wu C.I."/>
            <person name="Wu G."/>
            <person name="Yamamoto D."/>
            <person name="Yang H.P."/>
            <person name="Yang S.P."/>
            <person name="Yorke J.A."/>
            <person name="Yoshida K."/>
            <person name="Zdobnov E."/>
            <person name="Zhang P."/>
            <person name="Zhang Y."/>
            <person name="Zimin A.V."/>
            <person name="Baldwin J."/>
            <person name="Abdouelleil A."/>
            <person name="Abdulkadir J."/>
            <person name="Abebe A."/>
            <person name="Abera B."/>
            <person name="Abreu J."/>
            <person name="Acer S.C."/>
            <person name="Aftuck L."/>
            <person name="Alexander A."/>
            <person name="An P."/>
            <person name="Anderson E."/>
            <person name="Anderson S."/>
            <person name="Arachi H."/>
            <person name="Azer M."/>
            <person name="Bachantsang P."/>
            <person name="Barry A."/>
            <person name="Bayul T."/>
            <person name="Berlin A."/>
            <person name="Bessette D."/>
            <person name="Bloom T."/>
            <person name="Blye J."/>
            <person name="Boguslavskiy L."/>
            <person name="Bonnet C."/>
            <person name="Boukhgalter B."/>
            <person name="Bourzgui I."/>
            <person name="Brown A."/>
            <person name="Cahill P."/>
            <person name="Channer S."/>
            <person name="Cheshatsang Y."/>
            <person name="Chuda L."/>
            <person name="Citroen M."/>
            <person name="Collymore A."/>
            <person name="Cooke P."/>
            <person name="Costello M."/>
            <person name="D'Aco K."/>
            <person name="Daza R."/>
            <person name="De Haan G."/>
            <person name="DeGray S."/>
            <person name="DeMaso C."/>
            <person name="Dhargay N."/>
            <person name="Dooley K."/>
            <person name="Dooley E."/>
            <person name="Doricent M."/>
            <person name="Dorje P."/>
            <person name="Dorjee K."/>
            <person name="Dupes A."/>
            <person name="Elong R."/>
            <person name="Falk J."/>
            <person name="Farina A."/>
            <person name="Faro S."/>
            <person name="Ferguson D."/>
            <person name="Fisher S."/>
            <person name="Foley C.D."/>
            <person name="Franke A."/>
            <person name="Friedrich D."/>
            <person name="Gadbois L."/>
            <person name="Gearin G."/>
            <person name="Gearin C.R."/>
            <person name="Giannoukos G."/>
            <person name="Goode T."/>
            <person name="Graham J."/>
            <person name="Grandbois E."/>
            <person name="Grewal S."/>
            <person name="Gyaltsen K."/>
            <person name="Hafez N."/>
            <person name="Hagos B."/>
            <person name="Hall J."/>
            <person name="Henson C."/>
            <person name="Hollinger A."/>
            <person name="Honan T."/>
            <person name="Huard M.D."/>
            <person name="Hughes L."/>
            <person name="Hurhula B."/>
            <person name="Husby M.E."/>
            <person name="Kamat A."/>
            <person name="Kanga B."/>
            <person name="Kashin S."/>
            <person name="Khazanovich D."/>
            <person name="Kisner P."/>
            <person name="Lance K."/>
            <person name="Lara M."/>
            <person name="Lee W."/>
            <person name="Lennon N."/>
            <person name="Letendre F."/>
            <person name="LeVine R."/>
            <person name="Lipovsky A."/>
            <person name="Liu X."/>
            <person name="Liu J."/>
            <person name="Liu S."/>
            <person name="Lokyitsang T."/>
            <person name="Lokyitsang Y."/>
            <person name="Lubonja R."/>
            <person name="Lui A."/>
            <person name="MacDonald P."/>
            <person name="Magnisalis V."/>
            <person name="Maru K."/>
            <person name="Matthews C."/>
            <person name="McCusker W."/>
            <person name="McDonough S."/>
            <person name="Mehta T."/>
            <person name="Meldrim J."/>
            <person name="Meneus L."/>
            <person name="Mihai O."/>
            <person name="Mihalev A."/>
            <person name="Mihova T."/>
            <person name="Mittelman R."/>
            <person name="Mlenga V."/>
            <person name="Montmayeur A."/>
            <person name="Mulrain L."/>
            <person name="Navidi A."/>
            <person name="Naylor J."/>
            <person name="Negash T."/>
            <person name="Nguyen T."/>
            <person name="Nguyen N."/>
            <person name="Nicol R."/>
            <person name="Norbu C."/>
            <person name="Norbu N."/>
            <person name="Novod N."/>
            <person name="O'Neill B."/>
            <person name="Osman S."/>
            <person name="Markiewicz E."/>
            <person name="Oyono O.L."/>
            <person name="Patti C."/>
            <person name="Phunkhang P."/>
            <person name="Pierre F."/>
            <person name="Priest M."/>
            <person name="Raghuraman S."/>
            <person name="Rege F."/>
            <person name="Reyes R."/>
            <person name="Rise C."/>
            <person name="Rogov P."/>
            <person name="Ross K."/>
            <person name="Ryan E."/>
            <person name="Settipalli S."/>
            <person name="Shea T."/>
            <person name="Sherpa N."/>
            <person name="Shi L."/>
            <person name="Shih D."/>
            <person name="Sparrow T."/>
            <person name="Spaulding J."/>
            <person name="Stalker J."/>
            <person name="Stange-Thomann N."/>
            <person name="Stavropoulos S."/>
            <person name="Stone C."/>
            <person name="Strader C."/>
            <person name="Tesfaye S."/>
            <person name="Thomson T."/>
            <person name="Thoulutsang Y."/>
            <person name="Thoulutsang D."/>
            <person name="Topham K."/>
            <person name="Topping I."/>
            <person name="Tsamla T."/>
            <person name="Vassiliev H."/>
            <person name="Vo A."/>
            <person name="Wangchuk T."/>
            <person name="Wangdi T."/>
            <person name="Weiand M."/>
            <person name="Wilkinson J."/>
            <person name="Wilson A."/>
            <person name="Yadav S."/>
            <person name="Young G."/>
            <person name="Yu Q."/>
            <person name="Zembek L."/>
            <person name="Zhong D."/>
            <person name="Zimmer A."/>
            <person name="Zwirko Z."/>
            <person name="Jaffe D.B."/>
            <person name="Alvarez P."/>
            <person name="Brockman W."/>
            <person name="Butler J."/>
            <person name="Chin C."/>
            <person name="Gnerre S."/>
            <person name="Grabherr M."/>
            <person name="Kleber M."/>
            <person name="Mauceli E."/>
            <person name="MacCallum I."/>
        </authorList>
    </citation>
    <scope>NUCLEOTIDE SEQUENCE [LARGE SCALE GENOMIC DNA]</scope>
    <source>
        <strain evidence="5">Tucson 15010-1051.87</strain>
    </source>
</reference>
<dbReference type="eggNOG" id="KOG4456">
    <property type="taxonomic scope" value="Eukaryota"/>
</dbReference>
<protein>
    <submittedName>
        <fullName evidence="4">Uncharacterized protein</fullName>
    </submittedName>
</protein>
<evidence type="ECO:0000313" key="4">
    <source>
        <dbReference type="EMBL" id="EDW60077.1"/>
    </source>
</evidence>
<dbReference type="GO" id="GO:0000281">
    <property type="term" value="P:mitotic cytokinesis"/>
    <property type="evidence" value="ECO:0007669"/>
    <property type="project" value="TreeGrafter"/>
</dbReference>
<dbReference type="FunCoup" id="B4LN73">
    <property type="interactions" value="37"/>
</dbReference>
<feature type="region of interest" description="Disordered" evidence="3">
    <location>
        <begin position="615"/>
        <end position="634"/>
    </location>
</feature>
<dbReference type="GO" id="GO:1990385">
    <property type="term" value="C:meiotic spindle midzone"/>
    <property type="evidence" value="ECO:0007669"/>
    <property type="project" value="TreeGrafter"/>
</dbReference>
<dbReference type="KEGG" id="dvi:6624865"/>
<dbReference type="OMA" id="RPHELFN"/>
<feature type="compositionally biased region" description="Polar residues" evidence="3">
    <location>
        <begin position="297"/>
        <end position="316"/>
    </location>
</feature>
<feature type="region of interest" description="Disordered" evidence="3">
    <location>
        <begin position="548"/>
        <end position="569"/>
    </location>
</feature>